<proteinExistence type="predicted"/>
<dbReference type="RefSeq" id="XP_002110816.1">
    <property type="nucleotide sequence ID" value="XM_002110780.1"/>
</dbReference>
<protein>
    <recommendedName>
        <fullName evidence="10">PHD-type domain-containing protein</fullName>
    </recommendedName>
</protein>
<dbReference type="InterPro" id="IPR052475">
    <property type="entry name" value="Wnt_Signal_Transd_Protein"/>
</dbReference>
<evidence type="ECO:0000256" key="6">
    <source>
        <dbReference type="ARBA" id="ARBA00023242"/>
    </source>
</evidence>
<comment type="function">
    <text evidence="7">Involved in signal transduction through the Wnt pathway.</text>
</comment>
<evidence type="ECO:0000313" key="12">
    <source>
        <dbReference type="Proteomes" id="UP000009022"/>
    </source>
</evidence>
<feature type="compositionally biased region" description="Polar residues" evidence="9">
    <location>
        <begin position="7"/>
        <end position="16"/>
    </location>
</feature>
<keyword evidence="12" id="KW-1185">Reference proteome</keyword>
<keyword evidence="2" id="KW-0879">Wnt signaling pathway</keyword>
<evidence type="ECO:0000259" key="10">
    <source>
        <dbReference type="PROSITE" id="PS50016"/>
    </source>
</evidence>
<dbReference type="FunFam" id="3.30.40.10:FF:000107">
    <property type="entry name" value="pygopus homolog 1"/>
    <property type="match status" value="1"/>
</dbReference>
<dbReference type="GO" id="GO:0016055">
    <property type="term" value="P:Wnt signaling pathway"/>
    <property type="evidence" value="ECO:0007669"/>
    <property type="project" value="UniProtKB-KW"/>
</dbReference>
<keyword evidence="5" id="KW-0862">Zinc</keyword>
<organism evidence="11 12">
    <name type="scientific">Trichoplax adhaerens</name>
    <name type="common">Trichoplax reptans</name>
    <dbReference type="NCBI Taxonomy" id="10228"/>
    <lineage>
        <taxon>Eukaryota</taxon>
        <taxon>Metazoa</taxon>
        <taxon>Placozoa</taxon>
        <taxon>Uniplacotomia</taxon>
        <taxon>Trichoplacea</taxon>
        <taxon>Trichoplacidae</taxon>
        <taxon>Trichoplax</taxon>
    </lineage>
</organism>
<dbReference type="InterPro" id="IPR001965">
    <property type="entry name" value="Znf_PHD"/>
</dbReference>
<dbReference type="PROSITE" id="PS01359">
    <property type="entry name" value="ZF_PHD_1"/>
    <property type="match status" value="1"/>
</dbReference>
<dbReference type="PANTHER" id="PTHR23194">
    <property type="entry name" value="PYGOPUS"/>
    <property type="match status" value="1"/>
</dbReference>
<evidence type="ECO:0000256" key="8">
    <source>
        <dbReference type="PROSITE-ProRule" id="PRU00146"/>
    </source>
</evidence>
<dbReference type="PANTHER" id="PTHR23194:SF16">
    <property type="entry name" value="PROTEIN PYGOPUS"/>
    <property type="match status" value="1"/>
</dbReference>
<dbReference type="GO" id="GO:0008270">
    <property type="term" value="F:zinc ion binding"/>
    <property type="evidence" value="ECO:0007669"/>
    <property type="project" value="UniProtKB-KW"/>
</dbReference>
<accession>B3RR58</accession>
<evidence type="ECO:0000313" key="11">
    <source>
        <dbReference type="EMBL" id="EDV26820.1"/>
    </source>
</evidence>
<evidence type="ECO:0000256" key="5">
    <source>
        <dbReference type="ARBA" id="ARBA00022833"/>
    </source>
</evidence>
<name>B3RR58_TRIAD</name>
<dbReference type="AlphaFoldDB" id="B3RR58"/>
<dbReference type="GeneID" id="6751497"/>
<keyword evidence="6" id="KW-0539">Nucleus</keyword>
<dbReference type="InterPro" id="IPR019786">
    <property type="entry name" value="Zinc_finger_PHD-type_CS"/>
</dbReference>
<dbReference type="SUPFAM" id="SSF57903">
    <property type="entry name" value="FYVE/PHD zinc finger"/>
    <property type="match status" value="1"/>
</dbReference>
<feature type="domain" description="PHD-type" evidence="10">
    <location>
        <begin position="44"/>
        <end position="102"/>
    </location>
</feature>
<dbReference type="STRING" id="10228.B3RR58"/>
<dbReference type="KEGG" id="tad:TRIADDRAFT_54118"/>
<evidence type="ECO:0000256" key="1">
    <source>
        <dbReference type="ARBA" id="ARBA00004123"/>
    </source>
</evidence>
<dbReference type="Proteomes" id="UP000009022">
    <property type="component" value="Unassembled WGS sequence"/>
</dbReference>
<dbReference type="InParanoid" id="B3RR58"/>
<evidence type="ECO:0000256" key="3">
    <source>
        <dbReference type="ARBA" id="ARBA00022723"/>
    </source>
</evidence>
<dbReference type="HOGENOM" id="CLU_2064452_0_0_1"/>
<dbReference type="InterPro" id="IPR019787">
    <property type="entry name" value="Znf_PHD-finger"/>
</dbReference>
<dbReference type="eggNOG" id="ENOG502RXCY">
    <property type="taxonomic scope" value="Eukaryota"/>
</dbReference>
<dbReference type="CDD" id="cd15551">
    <property type="entry name" value="PHD_PYGO"/>
    <property type="match status" value="1"/>
</dbReference>
<gene>
    <name evidence="11" type="ORF">TRIADDRAFT_54118</name>
</gene>
<dbReference type="OrthoDB" id="270215at2759"/>
<dbReference type="GO" id="GO:0005634">
    <property type="term" value="C:nucleus"/>
    <property type="evidence" value="ECO:0007669"/>
    <property type="project" value="UniProtKB-SubCell"/>
</dbReference>
<dbReference type="Gene3D" id="3.30.40.10">
    <property type="entry name" value="Zinc/RING finger domain, C3HC4 (zinc finger)"/>
    <property type="match status" value="1"/>
</dbReference>
<dbReference type="EMBL" id="DS985243">
    <property type="protein sequence ID" value="EDV26820.1"/>
    <property type="molecule type" value="Genomic_DNA"/>
</dbReference>
<dbReference type="SMART" id="SM00249">
    <property type="entry name" value="PHD"/>
    <property type="match status" value="1"/>
</dbReference>
<dbReference type="PROSITE" id="PS50016">
    <property type="entry name" value="ZF_PHD_2"/>
    <property type="match status" value="1"/>
</dbReference>
<dbReference type="PhylomeDB" id="B3RR58"/>
<evidence type="ECO:0000256" key="4">
    <source>
        <dbReference type="ARBA" id="ARBA00022771"/>
    </source>
</evidence>
<sequence length="119" mass="13291">MPREGTRSQNQSTRNQSNKRSKKQNRKQDKPLESPPQQEPDEPSYPCGACGKEVNDNDDAILCESGCDVWFHRACTGLSQSAYGYLTSEENAEWICDNCYTSKAIPLTKCKIASPINSN</sequence>
<dbReference type="CTD" id="6751497"/>
<evidence type="ECO:0000256" key="7">
    <source>
        <dbReference type="ARBA" id="ARBA00037400"/>
    </source>
</evidence>
<keyword evidence="4 8" id="KW-0863">Zinc-finger</keyword>
<keyword evidence="3" id="KW-0479">Metal-binding</keyword>
<dbReference type="InterPro" id="IPR011011">
    <property type="entry name" value="Znf_FYVE_PHD"/>
</dbReference>
<evidence type="ECO:0000256" key="2">
    <source>
        <dbReference type="ARBA" id="ARBA00022687"/>
    </source>
</evidence>
<dbReference type="Pfam" id="PF00628">
    <property type="entry name" value="PHD"/>
    <property type="match status" value="1"/>
</dbReference>
<reference evidence="11 12" key="1">
    <citation type="journal article" date="2008" name="Nature">
        <title>The Trichoplax genome and the nature of placozoans.</title>
        <authorList>
            <person name="Srivastava M."/>
            <person name="Begovic E."/>
            <person name="Chapman J."/>
            <person name="Putnam N.H."/>
            <person name="Hellsten U."/>
            <person name="Kawashima T."/>
            <person name="Kuo A."/>
            <person name="Mitros T."/>
            <person name="Salamov A."/>
            <person name="Carpenter M.L."/>
            <person name="Signorovitch A.Y."/>
            <person name="Moreno M.A."/>
            <person name="Kamm K."/>
            <person name="Grimwood J."/>
            <person name="Schmutz J."/>
            <person name="Shapiro H."/>
            <person name="Grigoriev I.V."/>
            <person name="Buss L.W."/>
            <person name="Schierwater B."/>
            <person name="Dellaporta S.L."/>
            <person name="Rokhsar D.S."/>
        </authorList>
    </citation>
    <scope>NUCLEOTIDE SEQUENCE [LARGE SCALE GENOMIC DNA]</scope>
    <source>
        <strain evidence="11 12">Grell-BS-1999</strain>
    </source>
</reference>
<evidence type="ECO:0000256" key="9">
    <source>
        <dbReference type="SAM" id="MobiDB-lite"/>
    </source>
</evidence>
<comment type="subcellular location">
    <subcellularLocation>
        <location evidence="1">Nucleus</location>
    </subcellularLocation>
</comment>
<dbReference type="InterPro" id="IPR013083">
    <property type="entry name" value="Znf_RING/FYVE/PHD"/>
</dbReference>
<feature type="region of interest" description="Disordered" evidence="9">
    <location>
        <begin position="1"/>
        <end position="50"/>
    </location>
</feature>